<evidence type="ECO:0000256" key="4">
    <source>
        <dbReference type="SAM" id="MobiDB-lite"/>
    </source>
</evidence>
<sequence length="735" mass="83154">MSIEIQLRSDASPLQDPQRVDEPAIELEEKDIGDVENDEYVLVEEAPLIPPVLSKKLNEIIDAQVTDARENQELKGLMKLAKEQAKCTTTLFDAVTAAASNQSFTSPVPATKPAESQKPSVVLEKVKERQASSQTQLKPENAKSEVPPQKTTETSKDDKEKKKVILIPEELKVKEDVITSKRFSNSCLVLNKIIELLNTKQLTKTQIRQLILQLTPYYRGWQPNVEFTYHRLLLSLSANNSEKFEQAQAQLLALVIDCFVNSSDAFINNYTYRQSLKCLVVHELGLPISDFQARWKVRYSDRDALLFCNLVRCCIFPLTIQQLSGDMESQEQENTDPQAHNRDSISLGNIDGYQFFQAQDSSYLYKAETDQQAPVELDDLPSDVSLLTLQDACGMIHQAIFRATAFEDVFSHICKPPLKSNPSVNQEYNQMCCEILKLQPIIYLNLRIQVDENFKKNVLSWVKEHESRTDLIQTLTMINNPEIRLAIIQRVLVLDADYEQSSIFSYLLSSDYQYFTAEMLDKTPPKFKQVGLLNAAKSGDLPSVKALIDNGVNPSCVNDNGHTPMQCAAIMGEKEVVEYLYQLNTKSQPLHLHPTPLYLAARYGNLNVVEYLVQTNPDLLYQPKRSPLPIHGACDYGQNKVIEFLIKKYPELLDAVCSVSGWQPLHYLAFHQNIDAIQAIEPHITYDHLLGKRSFFEPAVSSPRDIAQQSECADCLIYLIALEESLKPSSQCSIQ</sequence>
<accession>A0A3L8PYK9</accession>
<dbReference type="EMBL" id="QZEI01000017">
    <property type="protein sequence ID" value="RLV60365.1"/>
    <property type="molecule type" value="Genomic_DNA"/>
</dbReference>
<evidence type="ECO:0000313" key="5">
    <source>
        <dbReference type="EMBL" id="RLV60365.1"/>
    </source>
</evidence>
<dbReference type="PANTHER" id="PTHR24166:SF48">
    <property type="entry name" value="PROTEIN VAPYRIN"/>
    <property type="match status" value="1"/>
</dbReference>
<feature type="region of interest" description="Disordered" evidence="4">
    <location>
        <begin position="1"/>
        <end position="20"/>
    </location>
</feature>
<feature type="repeat" description="ANK" evidence="3">
    <location>
        <begin position="592"/>
        <end position="624"/>
    </location>
</feature>
<evidence type="ECO:0000256" key="1">
    <source>
        <dbReference type="ARBA" id="ARBA00022737"/>
    </source>
</evidence>
<gene>
    <name evidence="5" type="ORF">D5018_07520</name>
</gene>
<dbReference type="Proteomes" id="UP000281474">
    <property type="component" value="Unassembled WGS sequence"/>
</dbReference>
<keyword evidence="2 3" id="KW-0040">ANK repeat</keyword>
<protein>
    <submittedName>
        <fullName evidence="5">Ankyrin repeat domain-containing protein</fullName>
    </submittedName>
</protein>
<proteinExistence type="predicted"/>
<organism evidence="5 6">
    <name type="scientific">Parashewanella curva</name>
    <dbReference type="NCBI Taxonomy" id="2338552"/>
    <lineage>
        <taxon>Bacteria</taxon>
        <taxon>Pseudomonadati</taxon>
        <taxon>Pseudomonadota</taxon>
        <taxon>Gammaproteobacteria</taxon>
        <taxon>Alteromonadales</taxon>
        <taxon>Shewanellaceae</taxon>
        <taxon>Parashewanella</taxon>
    </lineage>
</organism>
<feature type="region of interest" description="Disordered" evidence="4">
    <location>
        <begin position="126"/>
        <end position="160"/>
    </location>
</feature>
<keyword evidence="6" id="KW-1185">Reference proteome</keyword>
<dbReference type="AlphaFoldDB" id="A0A3L8PYK9"/>
<dbReference type="RefSeq" id="WP_121838397.1">
    <property type="nucleotide sequence ID" value="NZ_ML014766.1"/>
</dbReference>
<dbReference type="PANTHER" id="PTHR24166">
    <property type="entry name" value="ROLLING PEBBLES, ISOFORM B"/>
    <property type="match status" value="1"/>
</dbReference>
<dbReference type="SMART" id="SM00248">
    <property type="entry name" value="ANK"/>
    <property type="match status" value="5"/>
</dbReference>
<evidence type="ECO:0000256" key="2">
    <source>
        <dbReference type="ARBA" id="ARBA00023043"/>
    </source>
</evidence>
<dbReference type="InterPro" id="IPR036770">
    <property type="entry name" value="Ankyrin_rpt-contain_sf"/>
</dbReference>
<dbReference type="OrthoDB" id="928522at2"/>
<dbReference type="InterPro" id="IPR002110">
    <property type="entry name" value="Ankyrin_rpt"/>
</dbReference>
<dbReference type="PROSITE" id="PS50297">
    <property type="entry name" value="ANK_REP_REGION"/>
    <property type="match status" value="1"/>
</dbReference>
<dbReference type="PROSITE" id="PS50088">
    <property type="entry name" value="ANK_REPEAT"/>
    <property type="match status" value="1"/>
</dbReference>
<evidence type="ECO:0000256" key="3">
    <source>
        <dbReference type="PROSITE-ProRule" id="PRU00023"/>
    </source>
</evidence>
<dbReference type="SUPFAM" id="SSF48403">
    <property type="entry name" value="Ankyrin repeat"/>
    <property type="match status" value="1"/>
</dbReference>
<reference evidence="5 6" key="1">
    <citation type="submission" date="2018-09" db="EMBL/GenBank/DDBJ databases">
        <title>Phylogeny of the Shewanellaceae, and recommendation for two new genera, Pseudoshewanella and Parashewanella.</title>
        <authorList>
            <person name="Wang G."/>
        </authorList>
    </citation>
    <scope>NUCLEOTIDE SEQUENCE [LARGE SCALE GENOMIC DNA]</scope>
    <source>
        <strain evidence="5 6">C51</strain>
    </source>
</reference>
<keyword evidence="1" id="KW-0677">Repeat</keyword>
<comment type="caution">
    <text evidence="5">The sequence shown here is derived from an EMBL/GenBank/DDBJ whole genome shotgun (WGS) entry which is preliminary data.</text>
</comment>
<dbReference type="Pfam" id="PF12796">
    <property type="entry name" value="Ank_2"/>
    <property type="match status" value="1"/>
</dbReference>
<name>A0A3L8PYK9_9GAMM</name>
<dbReference type="Gene3D" id="1.25.40.20">
    <property type="entry name" value="Ankyrin repeat-containing domain"/>
    <property type="match status" value="1"/>
</dbReference>
<evidence type="ECO:0000313" key="6">
    <source>
        <dbReference type="Proteomes" id="UP000281474"/>
    </source>
</evidence>
<dbReference type="InterPro" id="IPR050889">
    <property type="entry name" value="Dendritic_Spine_Reg/Scaffold"/>
</dbReference>